<evidence type="ECO:0000256" key="2">
    <source>
        <dbReference type="ARBA" id="ARBA00022827"/>
    </source>
</evidence>
<evidence type="ECO:0000313" key="9">
    <source>
        <dbReference type="EMBL" id="MTH69433.1"/>
    </source>
</evidence>
<dbReference type="EMBL" id="WMLB01000031">
    <property type="protein sequence ID" value="MTH69433.1"/>
    <property type="molecule type" value="Genomic_DNA"/>
</dbReference>
<dbReference type="Proteomes" id="UP000433071">
    <property type="component" value="Unassembled WGS sequence"/>
</dbReference>
<evidence type="ECO:0000256" key="1">
    <source>
        <dbReference type="ARBA" id="ARBA00022630"/>
    </source>
</evidence>
<reference evidence="9 10" key="1">
    <citation type="submission" date="2019-11" db="EMBL/GenBank/DDBJ databases">
        <title>Agromyces kandeliae sp. nov., isolated from mangrove soil.</title>
        <authorList>
            <person name="Wang R."/>
        </authorList>
    </citation>
    <scope>NUCLEOTIDE SEQUENCE [LARGE SCALE GENOMIC DNA]</scope>
    <source>
        <strain evidence="9 10">JCM 11433</strain>
    </source>
</reference>
<dbReference type="Gene3D" id="1.10.3140.10">
    <property type="entry name" value="4-hydroxybutyryl-coa dehydratase, domain 1"/>
    <property type="match status" value="1"/>
</dbReference>
<feature type="domain" description="HpaB/PvcC/4-BUDH C-terminal" evidence="7">
    <location>
        <begin position="304"/>
        <end position="495"/>
    </location>
</feature>
<keyword evidence="3" id="KW-0560">Oxidoreductase</keyword>
<dbReference type="InterPro" id="IPR009100">
    <property type="entry name" value="AcylCoA_DH/oxidase_NM_dom_sf"/>
</dbReference>
<dbReference type="GO" id="GO:0016627">
    <property type="term" value="F:oxidoreductase activity, acting on the CH-CH group of donors"/>
    <property type="evidence" value="ECO:0007669"/>
    <property type="project" value="InterPro"/>
</dbReference>
<feature type="domain" description="HpaB/PvcC/4-BUDH N-terminal" evidence="8">
    <location>
        <begin position="23"/>
        <end position="287"/>
    </location>
</feature>
<comment type="similarity">
    <text evidence="4">Belongs to the FADH(2)-utilizing monooxygenase family.</text>
</comment>
<dbReference type="InterPro" id="IPR004925">
    <property type="entry name" value="HpaB/PvcC/4-BUDH"/>
</dbReference>
<dbReference type="PANTHER" id="PTHR36117">
    <property type="entry name" value="4-HYDROXYPHENYLACETATE 3-MONOOXYGENASE-RELATED"/>
    <property type="match status" value="1"/>
</dbReference>
<dbReference type="SUPFAM" id="SSF47203">
    <property type="entry name" value="Acyl-CoA dehydrogenase C-terminal domain-like"/>
    <property type="match status" value="1"/>
</dbReference>
<feature type="binding site" evidence="5">
    <location>
        <position position="204"/>
    </location>
    <ligand>
        <name>FAD</name>
        <dbReference type="ChEBI" id="CHEBI:57692"/>
    </ligand>
</feature>
<dbReference type="FunFam" id="2.40.110.10:FF:000026">
    <property type="entry name" value="4-hydroxyphenylacetate 3-monooxygenase oxygenase component"/>
    <property type="match status" value="1"/>
</dbReference>
<dbReference type="InterPro" id="IPR024677">
    <property type="entry name" value="HpaB/PvcC"/>
</dbReference>
<evidence type="ECO:0000259" key="7">
    <source>
        <dbReference type="Pfam" id="PF03241"/>
    </source>
</evidence>
<sequence>MSTTETRVVEASIASGASDRPQTADEYLDSLNDGRDVFIYGERIDDVTSHPAYRNSARSIARLYGSLADPSRNSELILPTDTGNGGFTHAFFKVPRTTEDLRAARGAIRGWQKQVAGWMGRTPDYKASLLMTLGADPSFFGEYAPNAAYWYRRVQEEVLHVGHAIVHPPVDRSKPADEVGDVFVHVEEETDNGLIVSGAKVVATGAPLTQYTFVSHFGALLGKKEFALIFMAPMNAKGVKLYSRHSYEAAAAKAASPFDYPLSSRFDENDAILVFDRALIPWENVLVYDAQKVQEFNDGPLGWMQRAAFQASTRLEVKLDFISGLVSKALEITGAGGFRGVQAQLGEILAFRNLVSGLRDGMIERAEVGPGGILIPDGRYALTYAATAPGMYFRMRQIVETIIASGLIYLNSNAVDFQVPEFRADLDRYLRGSNGKTALDRSKTMKALWDAIGSEFAARHELYELNYWGQPEKTYVDILGMAGADGQLDDARDLVDGILSEYDLDGFTAPDLINPTDVTTIRRPE</sequence>
<dbReference type="Pfam" id="PF03241">
    <property type="entry name" value="HpaB"/>
    <property type="match status" value="1"/>
</dbReference>
<evidence type="ECO:0000256" key="4">
    <source>
        <dbReference type="ARBA" id="ARBA00061227"/>
    </source>
</evidence>
<dbReference type="InterPro" id="IPR024674">
    <property type="entry name" value="HpaB/PvcC/4-BUDH_N"/>
</dbReference>
<dbReference type="PIRSF" id="PIRSF000331">
    <property type="entry name" value="HpaA_HpaB"/>
    <property type="match status" value="1"/>
</dbReference>
<feature type="region of interest" description="Disordered" evidence="6">
    <location>
        <begin position="1"/>
        <end position="21"/>
    </location>
</feature>
<evidence type="ECO:0000259" key="8">
    <source>
        <dbReference type="Pfam" id="PF11794"/>
    </source>
</evidence>
<evidence type="ECO:0000256" key="6">
    <source>
        <dbReference type="SAM" id="MobiDB-lite"/>
    </source>
</evidence>
<feature type="binding site" evidence="5">
    <location>
        <begin position="163"/>
        <end position="165"/>
    </location>
    <ligand>
        <name>FAD</name>
        <dbReference type="ChEBI" id="CHEBI:57692"/>
    </ligand>
</feature>
<organism evidence="9 10">
    <name type="scientific">Agromyces bracchium</name>
    <dbReference type="NCBI Taxonomy" id="88376"/>
    <lineage>
        <taxon>Bacteria</taxon>
        <taxon>Bacillati</taxon>
        <taxon>Actinomycetota</taxon>
        <taxon>Actinomycetes</taxon>
        <taxon>Micrococcales</taxon>
        <taxon>Microbacteriaceae</taxon>
        <taxon>Agromyces</taxon>
    </lineage>
</organism>
<comment type="caution">
    <text evidence="9">The sequence shown here is derived from an EMBL/GenBank/DDBJ whole genome shotgun (WGS) entry which is preliminary data.</text>
</comment>
<dbReference type="Gene3D" id="2.40.110.10">
    <property type="entry name" value="Butyryl-CoA Dehydrogenase, subunit A, domain 2"/>
    <property type="match status" value="1"/>
</dbReference>
<dbReference type="AlphaFoldDB" id="A0A6I3MGK5"/>
<dbReference type="PIRSF" id="PIRSF500125">
    <property type="entry name" value="4_HPA_large"/>
    <property type="match status" value="1"/>
</dbReference>
<dbReference type="InterPro" id="IPR046373">
    <property type="entry name" value="Acyl-CoA_Oxase/DH_mid-dom_sf"/>
</dbReference>
<proteinExistence type="inferred from homology"/>
<gene>
    <name evidence="9" type="ORF">GJ743_13750</name>
</gene>
<dbReference type="SUPFAM" id="SSF56645">
    <property type="entry name" value="Acyl-CoA dehydrogenase NM domain-like"/>
    <property type="match status" value="1"/>
</dbReference>
<dbReference type="Gene3D" id="1.20.140.10">
    <property type="entry name" value="Butyryl-CoA Dehydrogenase, subunit A, domain 3"/>
    <property type="match status" value="1"/>
</dbReference>
<keyword evidence="2 5" id="KW-0274">FAD</keyword>
<keyword evidence="10" id="KW-1185">Reference proteome</keyword>
<evidence type="ECO:0000256" key="3">
    <source>
        <dbReference type="ARBA" id="ARBA00023002"/>
    </source>
</evidence>
<protein>
    <submittedName>
        <fullName evidence="9">Pyoverdin chromophore biosynthetic protein pvcC</fullName>
    </submittedName>
</protein>
<dbReference type="InterPro" id="IPR024719">
    <property type="entry name" value="HpaB/PvcC/4-BUDH_C"/>
</dbReference>
<dbReference type="Pfam" id="PF11794">
    <property type="entry name" value="HpaB_N"/>
    <property type="match status" value="1"/>
</dbReference>
<name>A0A6I3MGK5_9MICO</name>
<dbReference type="InterPro" id="IPR036250">
    <property type="entry name" value="AcylCo_DH-like_C"/>
</dbReference>
<evidence type="ECO:0000313" key="10">
    <source>
        <dbReference type="Proteomes" id="UP000433071"/>
    </source>
</evidence>
<dbReference type="RefSeq" id="WP_155052485.1">
    <property type="nucleotide sequence ID" value="NZ_BAAAIB010000011.1"/>
</dbReference>
<accession>A0A6I3MGK5</accession>
<evidence type="ECO:0000256" key="5">
    <source>
        <dbReference type="PIRSR" id="PIRSR000331-2"/>
    </source>
</evidence>
<keyword evidence="1" id="KW-0285">Flavoprotein</keyword>
<dbReference type="OrthoDB" id="9785230at2"/>
<dbReference type="PANTHER" id="PTHR36117:SF3">
    <property type="entry name" value="4-HYDROXYPHENYLACETATE 3-MONOOXYGENASE-RELATED"/>
    <property type="match status" value="1"/>
</dbReference>